<dbReference type="Proteomes" id="UP000325577">
    <property type="component" value="Linkage Group LG15"/>
</dbReference>
<name>A0A5J5B216_9ASTE</name>
<evidence type="ECO:0008006" key="7">
    <source>
        <dbReference type="Google" id="ProtNLM"/>
    </source>
</evidence>
<dbReference type="GO" id="GO:0001786">
    <property type="term" value="F:phosphatidylserine binding"/>
    <property type="evidence" value="ECO:0007669"/>
    <property type="project" value="TreeGrafter"/>
</dbReference>
<dbReference type="InterPro" id="IPR018502">
    <property type="entry name" value="Annexin_repeat"/>
</dbReference>
<keyword evidence="6" id="KW-1185">Reference proteome</keyword>
<keyword evidence="2" id="KW-0106">Calcium</keyword>
<keyword evidence="4" id="KW-0111">Calcium/phospholipid-binding</keyword>
<dbReference type="OrthoDB" id="37886at2759"/>
<dbReference type="AlphaFoldDB" id="A0A5J5B216"/>
<keyword evidence="3" id="KW-0041">Annexin</keyword>
<dbReference type="GO" id="GO:0005886">
    <property type="term" value="C:plasma membrane"/>
    <property type="evidence" value="ECO:0007669"/>
    <property type="project" value="TreeGrafter"/>
</dbReference>
<evidence type="ECO:0000313" key="5">
    <source>
        <dbReference type="EMBL" id="KAA8537313.1"/>
    </source>
</evidence>
<accession>A0A5J5B216</accession>
<evidence type="ECO:0000256" key="1">
    <source>
        <dbReference type="ARBA" id="ARBA00022737"/>
    </source>
</evidence>
<dbReference type="GO" id="GO:0005544">
    <property type="term" value="F:calcium-dependent phospholipid binding"/>
    <property type="evidence" value="ECO:0007669"/>
    <property type="project" value="UniProtKB-KW"/>
</dbReference>
<dbReference type="GO" id="GO:0009409">
    <property type="term" value="P:response to cold"/>
    <property type="evidence" value="ECO:0007669"/>
    <property type="project" value="TreeGrafter"/>
</dbReference>
<dbReference type="GO" id="GO:0005737">
    <property type="term" value="C:cytoplasm"/>
    <property type="evidence" value="ECO:0007669"/>
    <property type="project" value="TreeGrafter"/>
</dbReference>
<dbReference type="SUPFAM" id="SSF47874">
    <property type="entry name" value="Annexin"/>
    <property type="match status" value="1"/>
</dbReference>
<gene>
    <name evidence="5" type="ORF">F0562_027000</name>
</gene>
<organism evidence="5 6">
    <name type="scientific">Nyssa sinensis</name>
    <dbReference type="NCBI Taxonomy" id="561372"/>
    <lineage>
        <taxon>Eukaryota</taxon>
        <taxon>Viridiplantae</taxon>
        <taxon>Streptophyta</taxon>
        <taxon>Embryophyta</taxon>
        <taxon>Tracheophyta</taxon>
        <taxon>Spermatophyta</taxon>
        <taxon>Magnoliopsida</taxon>
        <taxon>eudicotyledons</taxon>
        <taxon>Gunneridae</taxon>
        <taxon>Pentapetalae</taxon>
        <taxon>asterids</taxon>
        <taxon>Cornales</taxon>
        <taxon>Nyssaceae</taxon>
        <taxon>Nyssa</taxon>
    </lineage>
</organism>
<dbReference type="FunFam" id="1.10.220.10:FF:000014">
    <property type="entry name" value="annexin D4"/>
    <property type="match status" value="1"/>
</dbReference>
<dbReference type="InterPro" id="IPR037104">
    <property type="entry name" value="Annexin_sf"/>
</dbReference>
<evidence type="ECO:0000256" key="3">
    <source>
        <dbReference type="ARBA" id="ARBA00023216"/>
    </source>
</evidence>
<dbReference type="SMART" id="SM00335">
    <property type="entry name" value="ANX"/>
    <property type="match status" value="2"/>
</dbReference>
<evidence type="ECO:0000313" key="6">
    <source>
        <dbReference type="Proteomes" id="UP000325577"/>
    </source>
</evidence>
<evidence type="ECO:0000256" key="2">
    <source>
        <dbReference type="ARBA" id="ARBA00022837"/>
    </source>
</evidence>
<dbReference type="PROSITE" id="PS51897">
    <property type="entry name" value="ANNEXIN_2"/>
    <property type="match status" value="1"/>
</dbReference>
<dbReference type="PANTHER" id="PTHR10502:SF196">
    <property type="entry name" value="ANNEXIN D4"/>
    <property type="match status" value="1"/>
</dbReference>
<dbReference type="GO" id="GO:0009408">
    <property type="term" value="P:response to heat"/>
    <property type="evidence" value="ECO:0007669"/>
    <property type="project" value="TreeGrafter"/>
</dbReference>
<dbReference type="Pfam" id="PF00191">
    <property type="entry name" value="Annexin"/>
    <property type="match status" value="2"/>
</dbReference>
<evidence type="ECO:0000256" key="4">
    <source>
        <dbReference type="ARBA" id="ARBA00023302"/>
    </source>
</evidence>
<dbReference type="GO" id="GO:0005509">
    <property type="term" value="F:calcium ion binding"/>
    <property type="evidence" value="ECO:0007669"/>
    <property type="project" value="InterPro"/>
</dbReference>
<protein>
    <recommendedName>
        <fullName evidence="7">Annexin</fullName>
    </recommendedName>
</protein>
<dbReference type="Gene3D" id="1.10.220.10">
    <property type="entry name" value="Annexin"/>
    <property type="match status" value="2"/>
</dbReference>
<dbReference type="PANTHER" id="PTHR10502">
    <property type="entry name" value="ANNEXIN"/>
    <property type="match status" value="1"/>
</dbReference>
<proteinExistence type="predicted"/>
<dbReference type="GO" id="GO:0009651">
    <property type="term" value="P:response to salt stress"/>
    <property type="evidence" value="ECO:0007669"/>
    <property type="project" value="TreeGrafter"/>
</dbReference>
<dbReference type="GO" id="GO:0009414">
    <property type="term" value="P:response to water deprivation"/>
    <property type="evidence" value="ECO:0007669"/>
    <property type="project" value="TreeGrafter"/>
</dbReference>
<sequence length="198" mass="22470">MELLGARKAYHSLFERSIEEDVVEHTNGFQRKLLLALVSSYRYEGPRGVNEETAKSEAKKLCIAIKSGKPIEDEEVVTILAIRSKPHLKAIFRHYKEICGKNIEEDLDVDLSLNTTMQCLCTPQIYFSKVLDAAMKNGVDEHPKEALTRVIVTRADVDMKEIKEEYHKQYGVALSKKIEDIANGNFKDFLLTLVARGN</sequence>
<keyword evidence="1" id="KW-0677">Repeat</keyword>
<dbReference type="EMBL" id="CM018038">
    <property type="protein sequence ID" value="KAA8537313.1"/>
    <property type="molecule type" value="Genomic_DNA"/>
</dbReference>
<reference evidence="5 6" key="1">
    <citation type="submission" date="2019-09" db="EMBL/GenBank/DDBJ databases">
        <title>A chromosome-level genome assembly of the Chinese tupelo Nyssa sinensis.</title>
        <authorList>
            <person name="Yang X."/>
            <person name="Kang M."/>
            <person name="Yang Y."/>
            <person name="Xiong H."/>
            <person name="Wang M."/>
            <person name="Zhang Z."/>
            <person name="Wang Z."/>
            <person name="Wu H."/>
            <person name="Ma T."/>
            <person name="Liu J."/>
            <person name="Xi Z."/>
        </authorList>
    </citation>
    <scope>NUCLEOTIDE SEQUENCE [LARGE SCALE GENOMIC DNA]</scope>
    <source>
        <strain evidence="5">J267</strain>
        <tissue evidence="5">Leaf</tissue>
    </source>
</reference>